<keyword evidence="2" id="KW-1185">Reference proteome</keyword>
<evidence type="ECO:0000313" key="1">
    <source>
        <dbReference type="EMBL" id="KAI8030081.1"/>
    </source>
</evidence>
<accession>A0ACC0J1I7</accession>
<dbReference type="EMBL" id="CM045758">
    <property type="protein sequence ID" value="KAI8030081.1"/>
    <property type="molecule type" value="Genomic_DNA"/>
</dbReference>
<dbReference type="Proteomes" id="UP001060215">
    <property type="component" value="Chromosome 1"/>
</dbReference>
<organism evidence="1 2">
    <name type="scientific">Camellia lanceoleosa</name>
    <dbReference type="NCBI Taxonomy" id="1840588"/>
    <lineage>
        <taxon>Eukaryota</taxon>
        <taxon>Viridiplantae</taxon>
        <taxon>Streptophyta</taxon>
        <taxon>Embryophyta</taxon>
        <taxon>Tracheophyta</taxon>
        <taxon>Spermatophyta</taxon>
        <taxon>Magnoliopsida</taxon>
        <taxon>eudicotyledons</taxon>
        <taxon>Gunneridae</taxon>
        <taxon>Pentapetalae</taxon>
        <taxon>asterids</taxon>
        <taxon>Ericales</taxon>
        <taxon>Theaceae</taxon>
        <taxon>Camellia</taxon>
    </lineage>
</organism>
<reference evidence="1 2" key="1">
    <citation type="journal article" date="2022" name="Plant J.">
        <title>Chromosome-level genome of Camellia lanceoleosa provides a valuable resource for understanding genome evolution and self-incompatibility.</title>
        <authorList>
            <person name="Gong W."/>
            <person name="Xiao S."/>
            <person name="Wang L."/>
            <person name="Liao Z."/>
            <person name="Chang Y."/>
            <person name="Mo W."/>
            <person name="Hu G."/>
            <person name="Li W."/>
            <person name="Zhao G."/>
            <person name="Zhu H."/>
            <person name="Hu X."/>
            <person name="Ji K."/>
            <person name="Xiang X."/>
            <person name="Song Q."/>
            <person name="Yuan D."/>
            <person name="Jin S."/>
            <person name="Zhang L."/>
        </authorList>
    </citation>
    <scope>NUCLEOTIDE SEQUENCE [LARGE SCALE GENOMIC DNA]</scope>
    <source>
        <strain evidence="1">SQ_2022a</strain>
    </source>
</reference>
<gene>
    <name evidence="1" type="ORF">LOK49_LG01G01623</name>
</gene>
<evidence type="ECO:0000313" key="2">
    <source>
        <dbReference type="Proteomes" id="UP001060215"/>
    </source>
</evidence>
<name>A0ACC0J1I7_9ERIC</name>
<comment type="caution">
    <text evidence="1">The sequence shown here is derived from an EMBL/GenBank/DDBJ whole genome shotgun (WGS) entry which is preliminary data.</text>
</comment>
<sequence>MEIEEIEALLEKIWDLHDKLSDAIHSISRAHYLNSLKSFTKSDHVFLPRSKNNTHSTDHDNNHPSGFVYVKDFRVDDYPAIQEAKSLNAIRTALENLEDQLEFFHAVQMQQRAERDAAIARLEQSRIVLAMRLAEHQGKKHKVIEEALAFVGDVSTAGPFISPDNLYPSAPYPPGENFVPHEGKRSSNLIKFLINSFNFAKKSLKLDQMGGIFGNAALVAISMLALLHLQQGACEVKYVLDLPRKQEDIIYSRNARQVSRREGSSSSDCVTHMDVMLARG</sequence>
<proteinExistence type="predicted"/>
<protein>
    <submittedName>
        <fullName evidence="1">Plastid division protein PDV1</fullName>
    </submittedName>
</protein>